<accession>A0ABU3VUH5</accession>
<dbReference type="EMBL" id="JAWIIJ010000002">
    <property type="protein sequence ID" value="MDV2077920.1"/>
    <property type="molecule type" value="Genomic_DNA"/>
</dbReference>
<organism evidence="3 4">
    <name type="scientific">Marinobacter xestospongiae</name>
    <dbReference type="NCBI Taxonomy" id="994319"/>
    <lineage>
        <taxon>Bacteria</taxon>
        <taxon>Pseudomonadati</taxon>
        <taxon>Pseudomonadota</taxon>
        <taxon>Gammaproteobacteria</taxon>
        <taxon>Pseudomonadales</taxon>
        <taxon>Marinobacteraceae</taxon>
        <taxon>Marinobacter</taxon>
    </lineage>
</organism>
<reference evidence="3 4" key="1">
    <citation type="submission" date="2023-10" db="EMBL/GenBank/DDBJ databases">
        <title>Characteristics and mechanism of a salt-tolerant marine origin heterotrophic nitrifying- aerobic denitrifying bacteria Marinobacter xestospongiae HN1.</title>
        <authorList>
            <person name="Qi R."/>
        </authorList>
    </citation>
    <scope>NUCLEOTIDE SEQUENCE [LARGE SCALE GENOMIC DNA]</scope>
    <source>
        <strain evidence="3 4">HN1</strain>
    </source>
</reference>
<comment type="caution">
    <text evidence="3">The sequence shown here is derived from an EMBL/GenBank/DDBJ whole genome shotgun (WGS) entry which is preliminary data.</text>
</comment>
<evidence type="ECO:0000256" key="2">
    <source>
        <dbReference type="SAM" id="SignalP"/>
    </source>
</evidence>
<keyword evidence="4" id="KW-1185">Reference proteome</keyword>
<keyword evidence="1" id="KW-0472">Membrane</keyword>
<name>A0ABU3VUH5_9GAMM</name>
<feature type="chain" id="PRO_5045725427" evidence="2">
    <location>
        <begin position="29"/>
        <end position="100"/>
    </location>
</feature>
<keyword evidence="2" id="KW-0732">Signal</keyword>
<keyword evidence="1" id="KW-0812">Transmembrane</keyword>
<dbReference type="Proteomes" id="UP001269819">
    <property type="component" value="Unassembled WGS sequence"/>
</dbReference>
<gene>
    <name evidence="3" type="ORF">RYS15_04465</name>
</gene>
<evidence type="ECO:0000256" key="1">
    <source>
        <dbReference type="SAM" id="Phobius"/>
    </source>
</evidence>
<feature type="transmembrane region" description="Helical" evidence="1">
    <location>
        <begin position="56"/>
        <end position="76"/>
    </location>
</feature>
<proteinExistence type="predicted"/>
<protein>
    <submittedName>
        <fullName evidence="3">Uncharacterized protein</fullName>
    </submittedName>
</protein>
<dbReference type="RefSeq" id="WP_316972783.1">
    <property type="nucleotide sequence ID" value="NZ_JAWIIJ010000002.1"/>
</dbReference>
<sequence>MTQCQWTIAVFLALFAVGLLAVQSPDHAGGPVLTDLAVEWSLDADGRDPSPSDGSWLILCAVASVLLSSRVVPLTARGLRSQRRRLIHFPQLPQAPPARY</sequence>
<evidence type="ECO:0000313" key="3">
    <source>
        <dbReference type="EMBL" id="MDV2077920.1"/>
    </source>
</evidence>
<evidence type="ECO:0000313" key="4">
    <source>
        <dbReference type="Proteomes" id="UP001269819"/>
    </source>
</evidence>
<keyword evidence="1" id="KW-1133">Transmembrane helix</keyword>
<feature type="signal peptide" evidence="2">
    <location>
        <begin position="1"/>
        <end position="28"/>
    </location>
</feature>